<gene>
    <name evidence="13" type="ORF">DK182_00575</name>
</gene>
<dbReference type="PIRSF" id="PIRSF006603">
    <property type="entry name" value="DinF"/>
    <property type="match status" value="1"/>
</dbReference>
<evidence type="ECO:0000256" key="12">
    <source>
        <dbReference type="SAM" id="Phobius"/>
    </source>
</evidence>
<proteinExistence type="predicted"/>
<feature type="transmembrane region" description="Helical" evidence="12">
    <location>
        <begin position="50"/>
        <end position="69"/>
    </location>
</feature>
<dbReference type="Pfam" id="PF01554">
    <property type="entry name" value="MatE"/>
    <property type="match status" value="2"/>
</dbReference>
<feature type="transmembrane region" description="Helical" evidence="12">
    <location>
        <begin position="126"/>
        <end position="144"/>
    </location>
</feature>
<evidence type="ECO:0000256" key="4">
    <source>
        <dbReference type="ARBA" id="ARBA00022448"/>
    </source>
</evidence>
<feature type="transmembrane region" description="Helical" evidence="12">
    <location>
        <begin position="241"/>
        <end position="261"/>
    </location>
</feature>
<feature type="transmembrane region" description="Helical" evidence="12">
    <location>
        <begin position="20"/>
        <end position="44"/>
    </location>
</feature>
<feature type="transmembrane region" description="Helical" evidence="12">
    <location>
        <begin position="308"/>
        <end position="328"/>
    </location>
</feature>
<feature type="transmembrane region" description="Helical" evidence="12">
    <location>
        <begin position="334"/>
        <end position="358"/>
    </location>
</feature>
<reference evidence="13 14" key="1">
    <citation type="submission" date="2018-05" db="EMBL/GenBank/DDBJ databases">
        <title>Complete genome sequences of Streptococcus sobrinus.</title>
        <authorList>
            <person name="Sales M."/>
            <person name="Jensen P.A."/>
        </authorList>
    </citation>
    <scope>NUCLEOTIDE SEQUENCE [LARGE SCALE GENOMIC DNA]</scope>
    <source>
        <strain evidence="13 14">SL1</strain>
    </source>
</reference>
<dbReference type="InterPro" id="IPR002528">
    <property type="entry name" value="MATE_fam"/>
</dbReference>
<evidence type="ECO:0000256" key="6">
    <source>
        <dbReference type="ARBA" id="ARBA00022475"/>
    </source>
</evidence>
<sequence>MMTFKKKIMALALPAMIENFLQMLMGFVDNFLVAQVGIVAVSGVSVANNIMAIYQALMIALGSAVASLIAKKLGQKDEKAVQQTSWDSLLLTAVLTFCLGLYSIFAGPATLSLLGTQKDVAQTGGSYLAIVGGGVVFLGLMTVLGNILRAQGRPKISMYVSLFSNFLNALLSALAVFVCHWGVLGVAWGTVISRLVGSLILWKSSKLHLKDLVKSRLRNKELINLALPASGERLMMRAGDVIIVSLIVGLGTKAVAGNAIGETLTQFDYMPGMGVATATVILVAHSLGQKDYQALRKIVRETYWAASLLMLAVGGLVFLLGEQLSSLFTSNASVIVYSSIVIFYAFIGSLMTSGTLIYTAVWQGLGQAKLPFYATSLGMWIIRLGLGYLLVVIMGYGLAAVWIATLADNAFRFAFLYLCYKRVIFLND</sequence>
<keyword evidence="7 12" id="KW-0812">Transmembrane</keyword>
<evidence type="ECO:0000313" key="13">
    <source>
        <dbReference type="EMBL" id="AWN19939.1"/>
    </source>
</evidence>
<keyword evidence="5" id="KW-0050">Antiport</keyword>
<protein>
    <recommendedName>
        <fullName evidence="3">Probable multidrug resistance protein NorM</fullName>
    </recommendedName>
    <alternativeName>
        <fullName evidence="11">Multidrug-efflux transporter</fullName>
    </alternativeName>
</protein>
<evidence type="ECO:0000313" key="14">
    <source>
        <dbReference type="Proteomes" id="UP000245369"/>
    </source>
</evidence>
<evidence type="ECO:0000256" key="3">
    <source>
        <dbReference type="ARBA" id="ARBA00020268"/>
    </source>
</evidence>
<keyword evidence="8 12" id="KW-1133">Transmembrane helix</keyword>
<dbReference type="Proteomes" id="UP000245369">
    <property type="component" value="Chromosome"/>
</dbReference>
<evidence type="ECO:0000256" key="2">
    <source>
        <dbReference type="ARBA" id="ARBA00004651"/>
    </source>
</evidence>
<dbReference type="InterPro" id="IPR048279">
    <property type="entry name" value="MdtK-like"/>
</dbReference>
<name>A0ABM6W3J0_9STRE</name>
<organism evidence="13 14">
    <name type="scientific">Streptococcus sobrinus</name>
    <dbReference type="NCBI Taxonomy" id="1310"/>
    <lineage>
        <taxon>Bacteria</taxon>
        <taxon>Bacillati</taxon>
        <taxon>Bacillota</taxon>
        <taxon>Bacilli</taxon>
        <taxon>Lactobacillales</taxon>
        <taxon>Streptococcaceae</taxon>
        <taxon>Streptococcus</taxon>
    </lineage>
</organism>
<dbReference type="InterPro" id="IPR050222">
    <property type="entry name" value="MATE_MdtK"/>
</dbReference>
<keyword evidence="10 12" id="KW-0472">Membrane</keyword>
<dbReference type="PANTHER" id="PTHR43298:SF4">
    <property type="entry name" value="DRUG_SODIUM ANTIPORTER"/>
    <property type="match status" value="1"/>
</dbReference>
<evidence type="ECO:0000256" key="9">
    <source>
        <dbReference type="ARBA" id="ARBA00023065"/>
    </source>
</evidence>
<dbReference type="NCBIfam" id="TIGR00797">
    <property type="entry name" value="matE"/>
    <property type="match status" value="1"/>
</dbReference>
<comment type="function">
    <text evidence="1">Multidrug efflux pump.</text>
</comment>
<evidence type="ECO:0000256" key="10">
    <source>
        <dbReference type="ARBA" id="ARBA00023136"/>
    </source>
</evidence>
<dbReference type="EMBL" id="CP029490">
    <property type="protein sequence ID" value="AWN19939.1"/>
    <property type="molecule type" value="Genomic_DNA"/>
</dbReference>
<accession>A0ABM6W3J0</accession>
<dbReference type="GeneID" id="93923017"/>
<evidence type="ECO:0000256" key="7">
    <source>
        <dbReference type="ARBA" id="ARBA00022692"/>
    </source>
</evidence>
<dbReference type="PANTHER" id="PTHR43298">
    <property type="entry name" value="MULTIDRUG RESISTANCE PROTEIN NORM-RELATED"/>
    <property type="match status" value="1"/>
</dbReference>
<comment type="subcellular location">
    <subcellularLocation>
        <location evidence="2">Cell membrane</location>
        <topology evidence="2">Multi-pass membrane protein</topology>
    </subcellularLocation>
</comment>
<evidence type="ECO:0000256" key="8">
    <source>
        <dbReference type="ARBA" id="ARBA00022989"/>
    </source>
</evidence>
<keyword evidence="9" id="KW-0406">Ion transport</keyword>
<keyword evidence="4" id="KW-0813">Transport</keyword>
<dbReference type="CDD" id="cd13137">
    <property type="entry name" value="MATE_NorM_like"/>
    <property type="match status" value="1"/>
</dbReference>
<keyword evidence="6" id="KW-1003">Cell membrane</keyword>
<dbReference type="RefSeq" id="WP_019777840.1">
    <property type="nucleotide sequence ID" value="NZ_CP029490.1"/>
</dbReference>
<evidence type="ECO:0000256" key="1">
    <source>
        <dbReference type="ARBA" id="ARBA00003408"/>
    </source>
</evidence>
<keyword evidence="14" id="KW-1185">Reference proteome</keyword>
<evidence type="ECO:0000256" key="11">
    <source>
        <dbReference type="ARBA" id="ARBA00031636"/>
    </source>
</evidence>
<evidence type="ECO:0000256" key="5">
    <source>
        <dbReference type="ARBA" id="ARBA00022449"/>
    </source>
</evidence>
<feature type="transmembrane region" description="Helical" evidence="12">
    <location>
        <begin position="89"/>
        <end position="114"/>
    </location>
</feature>